<dbReference type="PANTHER" id="PTHR15172:SF1">
    <property type="entry name" value="GALACTOCEREBROSIDASE"/>
    <property type="match status" value="1"/>
</dbReference>
<evidence type="ECO:0000313" key="4">
    <source>
        <dbReference type="Proteomes" id="UP001189429"/>
    </source>
</evidence>
<dbReference type="Proteomes" id="UP001189429">
    <property type="component" value="Unassembled WGS sequence"/>
</dbReference>
<feature type="domain" description="Glycosyl hydrolase family 59 catalytic" evidence="2">
    <location>
        <begin position="5"/>
        <end position="106"/>
    </location>
</feature>
<dbReference type="Pfam" id="PF02057">
    <property type="entry name" value="Glyco_hydro_59"/>
    <property type="match status" value="1"/>
</dbReference>
<dbReference type="InterPro" id="IPR001286">
    <property type="entry name" value="Glyco_hydro_59"/>
</dbReference>
<evidence type="ECO:0000259" key="2">
    <source>
        <dbReference type="Pfam" id="PF02057"/>
    </source>
</evidence>
<proteinExistence type="predicted"/>
<dbReference type="EMBL" id="CAUYUJ010015725">
    <property type="protein sequence ID" value="CAK0857366.1"/>
    <property type="molecule type" value="Genomic_DNA"/>
</dbReference>
<accession>A0ABN9UD25</accession>
<gene>
    <name evidence="3" type="ORF">PCOR1329_LOCUS47503</name>
</gene>
<dbReference type="PANTHER" id="PTHR15172">
    <property type="entry name" value="GALACTOCEREBROSIDASE"/>
    <property type="match status" value="1"/>
</dbReference>
<dbReference type="Gene3D" id="3.20.20.80">
    <property type="entry name" value="Glycosidases"/>
    <property type="match status" value="1"/>
</dbReference>
<evidence type="ECO:0000256" key="1">
    <source>
        <dbReference type="SAM" id="MobiDB-lite"/>
    </source>
</evidence>
<reference evidence="3" key="1">
    <citation type="submission" date="2023-10" db="EMBL/GenBank/DDBJ databases">
        <authorList>
            <person name="Chen Y."/>
            <person name="Shah S."/>
            <person name="Dougan E. K."/>
            <person name="Thang M."/>
            <person name="Chan C."/>
        </authorList>
    </citation>
    <scope>NUCLEOTIDE SEQUENCE [LARGE SCALE GENOMIC DNA]</scope>
</reference>
<comment type="caution">
    <text evidence="3">The sequence shown here is derived from an EMBL/GenBank/DDBJ whole genome shotgun (WGS) entry which is preliminary data.</text>
</comment>
<evidence type="ECO:0000313" key="3">
    <source>
        <dbReference type="EMBL" id="CAK0857366.1"/>
    </source>
</evidence>
<feature type="compositionally biased region" description="Acidic residues" evidence="1">
    <location>
        <begin position="531"/>
        <end position="543"/>
    </location>
</feature>
<name>A0ABN9UD25_9DINO</name>
<organism evidence="3 4">
    <name type="scientific">Prorocentrum cordatum</name>
    <dbReference type="NCBI Taxonomy" id="2364126"/>
    <lineage>
        <taxon>Eukaryota</taxon>
        <taxon>Sar</taxon>
        <taxon>Alveolata</taxon>
        <taxon>Dinophyceae</taxon>
        <taxon>Prorocentrales</taxon>
        <taxon>Prorocentraceae</taxon>
        <taxon>Prorocentrum</taxon>
    </lineage>
</organism>
<keyword evidence="4" id="KW-1185">Reference proteome</keyword>
<dbReference type="InterPro" id="IPR049161">
    <property type="entry name" value="GH59_cat"/>
</dbReference>
<protein>
    <recommendedName>
        <fullName evidence="2">Glycosyl hydrolase family 59 catalytic domain-containing protein</fullName>
    </recommendedName>
</protein>
<feature type="region of interest" description="Disordered" evidence="1">
    <location>
        <begin position="531"/>
        <end position="560"/>
    </location>
</feature>
<sequence>MASGAVAVHHPCHGYEPRPEVGQAGLKYFSSEDIAVHSDWGGAGCWGRALNQNFVRGNFTATLGRSLVWSAYTNESDESEGLVDAFEPWSGWYAVKAPAWVVAHTTHFVQVGWAALPASSGSSGILRRGGSFVTYLSPGRDNFTVVLEKLHGACRRCGETVTGAETVVFKLTGGLMEAAWAAPNGVLGLWTTNKTHTGLWTNLTVDPADGTFQFDAEPDSIYTVSTTVAPSPGTGRALKQWVTRQAGSNQWVADDTEPITAVGVDLGNVAVAAEASLQALEEWLKIFAALRAHCRFFRSDSSREALAVWLEREGRGDFSILLRYFSASFAKWRFDAFLGAVVALSRLRFALALFRPRMLGAPQRAQDFNEVPKHRGDSHCWRWASGFTAMARPIERVRRRQWAAEMLAMAAAALPRHLGATQRWSCPTEGPPLPADQGANLKKSFLAAAIHPRCFYSVAVPDLDDPFVFEALKGISLPWGPLVEQGLAEMRSDAPIDYCKNSLRGNIVLPGLPASTHKRMLQGEAFEDVIAEQDRPEDVEDGEVPGGEPELAASVDGSESAGPICDESLRRNAMAAQCVDLGIYQPIAYLAAWQDMGRHRGKAAHGSRHLEIPLEDQRAWLQMVLTLKERRLQCVIMAKDKGIKILKRINAN</sequence>